<evidence type="ECO:0000256" key="1">
    <source>
        <dbReference type="ARBA" id="ARBA00004123"/>
    </source>
</evidence>
<dbReference type="InterPro" id="IPR039142">
    <property type="entry name" value="NRF1/Ewg"/>
</dbReference>
<gene>
    <name evidence="9" type="ORF">CHS0354_035665</name>
</gene>
<sequence length="488" mass="53083">MHMPTDMNQIIVSSESGTIISDTISMNTSQISPEMMSDGMSDDDPSSPESSFDASDLLASRVTDEVTAQLAAAGTVGMAAAAAIASSRKKKRPHQFEKNPSIRKRQQTRLLRKLKVTIEEYTTRVGQQAIVLCCTPGRISQSANTFKVFGSQPLEHVIRNCKGIIMQDLEASLAEHVSPHNGGGDSNMYDLPQLALDGIPTPVDKMTQAQLRTFIPEMLKFSTGRSKPGWGKSECRPPWWPNDVPWANVRSDVRTEEEKKRVSWTEALRTIVKNCYRYHSRDDLLNIFGEDGSVSSSSTANTTSQYNRTMVQTINNPDGTVSLIQIDTGAHNIVTLPDGTQATVVHTMTPLSQHDVPHHESSQAVQTLAEASMNDDAGENHMGMQITPVSIEMTADGAHQGITALADGRLVLSADATALTADGTGIVTIPVSMYQNMVAVSLSSTNLQHQQQNIHITMSPQLEEALKNNSNQNVAVHVVSIEPKVEPS</sequence>
<feature type="region of interest" description="Disordered" evidence="7">
    <location>
        <begin position="32"/>
        <end position="54"/>
    </location>
</feature>
<reference evidence="9" key="3">
    <citation type="submission" date="2023-05" db="EMBL/GenBank/DDBJ databases">
        <authorList>
            <person name="Smith C.H."/>
        </authorList>
    </citation>
    <scope>NUCLEOTIDE SEQUENCE</scope>
    <source>
        <strain evidence="9">CHS0354</strain>
        <tissue evidence="9">Mantle</tissue>
    </source>
</reference>
<dbReference type="EMBL" id="JAEAOA010002081">
    <property type="protein sequence ID" value="KAK3578761.1"/>
    <property type="molecule type" value="Genomic_DNA"/>
</dbReference>
<evidence type="ECO:0000256" key="5">
    <source>
        <dbReference type="ARBA" id="ARBA00023163"/>
    </source>
</evidence>
<keyword evidence="4" id="KW-0238">DNA-binding</keyword>
<evidence type="ECO:0000256" key="4">
    <source>
        <dbReference type="ARBA" id="ARBA00023125"/>
    </source>
</evidence>
<name>A0AAE0VID9_9BIVA</name>
<comment type="caution">
    <text evidence="9">The sequence shown here is derived from an EMBL/GenBank/DDBJ whole genome shotgun (WGS) entry which is preliminary data.</text>
</comment>
<evidence type="ECO:0000256" key="3">
    <source>
        <dbReference type="ARBA" id="ARBA00023015"/>
    </source>
</evidence>
<evidence type="ECO:0000259" key="8">
    <source>
        <dbReference type="Pfam" id="PF10491"/>
    </source>
</evidence>
<comment type="similarity">
    <text evidence="2">Belongs to the NRF1/Ewg family.</text>
</comment>
<organism evidence="9 10">
    <name type="scientific">Potamilus streckersoni</name>
    <dbReference type="NCBI Taxonomy" id="2493646"/>
    <lineage>
        <taxon>Eukaryota</taxon>
        <taxon>Metazoa</taxon>
        <taxon>Spiralia</taxon>
        <taxon>Lophotrochozoa</taxon>
        <taxon>Mollusca</taxon>
        <taxon>Bivalvia</taxon>
        <taxon>Autobranchia</taxon>
        <taxon>Heteroconchia</taxon>
        <taxon>Palaeoheterodonta</taxon>
        <taxon>Unionida</taxon>
        <taxon>Unionoidea</taxon>
        <taxon>Unionidae</taxon>
        <taxon>Ambleminae</taxon>
        <taxon>Lampsilini</taxon>
        <taxon>Potamilus</taxon>
    </lineage>
</organism>
<keyword evidence="10" id="KW-1185">Reference proteome</keyword>
<evidence type="ECO:0000256" key="6">
    <source>
        <dbReference type="ARBA" id="ARBA00023242"/>
    </source>
</evidence>
<evidence type="ECO:0000256" key="2">
    <source>
        <dbReference type="ARBA" id="ARBA00005713"/>
    </source>
</evidence>
<keyword evidence="6" id="KW-0539">Nucleus</keyword>
<feature type="domain" description="Nuclear respiratory factor 1 NLS/DNA-binding dimerisation" evidence="8">
    <location>
        <begin position="74"/>
        <end position="287"/>
    </location>
</feature>
<protein>
    <recommendedName>
        <fullName evidence="8">Nuclear respiratory factor 1 NLS/DNA-binding dimerisation domain-containing protein</fullName>
    </recommendedName>
</protein>
<evidence type="ECO:0000313" key="9">
    <source>
        <dbReference type="EMBL" id="KAK3578761.1"/>
    </source>
</evidence>
<dbReference type="Pfam" id="PF10491">
    <property type="entry name" value="Nrf1_DNA-bind"/>
    <property type="match status" value="1"/>
</dbReference>
<keyword evidence="5" id="KW-0804">Transcription</keyword>
<dbReference type="GO" id="GO:0006357">
    <property type="term" value="P:regulation of transcription by RNA polymerase II"/>
    <property type="evidence" value="ECO:0007669"/>
    <property type="project" value="InterPro"/>
</dbReference>
<accession>A0AAE0VID9</accession>
<comment type="subcellular location">
    <subcellularLocation>
        <location evidence="1">Nucleus</location>
    </subcellularLocation>
</comment>
<dbReference type="GO" id="GO:0003677">
    <property type="term" value="F:DNA binding"/>
    <property type="evidence" value="ECO:0007669"/>
    <property type="project" value="UniProtKB-KW"/>
</dbReference>
<reference evidence="9" key="1">
    <citation type="journal article" date="2021" name="Genome Biol. Evol.">
        <title>A High-Quality Reference Genome for a Parasitic Bivalve with Doubly Uniparental Inheritance (Bivalvia: Unionida).</title>
        <authorList>
            <person name="Smith C.H."/>
        </authorList>
    </citation>
    <scope>NUCLEOTIDE SEQUENCE</scope>
    <source>
        <strain evidence="9">CHS0354</strain>
    </source>
</reference>
<keyword evidence="3" id="KW-0805">Transcription regulation</keyword>
<evidence type="ECO:0000313" key="10">
    <source>
        <dbReference type="Proteomes" id="UP001195483"/>
    </source>
</evidence>
<reference evidence="9" key="2">
    <citation type="journal article" date="2021" name="Genome Biol. Evol.">
        <title>Developing a high-quality reference genome for a parasitic bivalve with doubly uniparental inheritance (Bivalvia: Unionida).</title>
        <authorList>
            <person name="Smith C.H."/>
        </authorList>
    </citation>
    <scope>NUCLEOTIDE SEQUENCE</scope>
    <source>
        <strain evidence="9">CHS0354</strain>
        <tissue evidence="9">Mantle</tissue>
    </source>
</reference>
<proteinExistence type="inferred from homology"/>
<dbReference type="PANTHER" id="PTHR20338">
    <property type="entry name" value="NUCLEAR RESPIRATORY FACTOR 1"/>
    <property type="match status" value="1"/>
</dbReference>
<dbReference type="InterPro" id="IPR019525">
    <property type="entry name" value="Nrf1_NLS/DNA-bd_dimer"/>
</dbReference>
<dbReference type="Proteomes" id="UP001195483">
    <property type="component" value="Unassembled WGS sequence"/>
</dbReference>
<dbReference type="GO" id="GO:0005634">
    <property type="term" value="C:nucleus"/>
    <property type="evidence" value="ECO:0007669"/>
    <property type="project" value="UniProtKB-SubCell"/>
</dbReference>
<dbReference type="AlphaFoldDB" id="A0AAE0VID9"/>
<evidence type="ECO:0000256" key="7">
    <source>
        <dbReference type="SAM" id="MobiDB-lite"/>
    </source>
</evidence>
<dbReference type="GO" id="GO:0003700">
    <property type="term" value="F:DNA-binding transcription factor activity"/>
    <property type="evidence" value="ECO:0007669"/>
    <property type="project" value="InterPro"/>
</dbReference>